<feature type="signal peptide" evidence="1">
    <location>
        <begin position="1"/>
        <end position="15"/>
    </location>
</feature>
<sequence>MLIVVLGGLVTLAVASPANGHADI</sequence>
<evidence type="ECO:0000313" key="3">
    <source>
        <dbReference type="Proteomes" id="UP001152484"/>
    </source>
</evidence>
<feature type="non-terminal residue" evidence="2">
    <location>
        <position position="24"/>
    </location>
</feature>
<reference evidence="2" key="1">
    <citation type="submission" date="2022-07" db="EMBL/GenBank/DDBJ databases">
        <authorList>
            <person name="Macas J."/>
            <person name="Novak P."/>
            <person name="Neumann P."/>
        </authorList>
    </citation>
    <scope>NUCLEOTIDE SEQUENCE</scope>
</reference>
<feature type="chain" id="PRO_5040473072" evidence="1">
    <location>
        <begin position="16"/>
        <end position="24"/>
    </location>
</feature>
<dbReference type="Proteomes" id="UP001152484">
    <property type="component" value="Unassembled WGS sequence"/>
</dbReference>
<proteinExistence type="predicted"/>
<accession>A0A9P1EAQ6</accession>
<name>A0A9P1EAQ6_CUSEU</name>
<comment type="caution">
    <text evidence="2">The sequence shown here is derived from an EMBL/GenBank/DDBJ whole genome shotgun (WGS) entry which is preliminary data.</text>
</comment>
<keyword evidence="1" id="KW-0732">Signal</keyword>
<keyword evidence="3" id="KW-1185">Reference proteome</keyword>
<evidence type="ECO:0000256" key="1">
    <source>
        <dbReference type="SAM" id="SignalP"/>
    </source>
</evidence>
<organism evidence="2 3">
    <name type="scientific">Cuscuta europaea</name>
    <name type="common">European dodder</name>
    <dbReference type="NCBI Taxonomy" id="41803"/>
    <lineage>
        <taxon>Eukaryota</taxon>
        <taxon>Viridiplantae</taxon>
        <taxon>Streptophyta</taxon>
        <taxon>Embryophyta</taxon>
        <taxon>Tracheophyta</taxon>
        <taxon>Spermatophyta</taxon>
        <taxon>Magnoliopsida</taxon>
        <taxon>eudicotyledons</taxon>
        <taxon>Gunneridae</taxon>
        <taxon>Pentapetalae</taxon>
        <taxon>asterids</taxon>
        <taxon>lamiids</taxon>
        <taxon>Solanales</taxon>
        <taxon>Convolvulaceae</taxon>
        <taxon>Cuscuteae</taxon>
        <taxon>Cuscuta</taxon>
        <taxon>Cuscuta subgen. Cuscuta</taxon>
    </lineage>
</organism>
<gene>
    <name evidence="2" type="ORF">CEURO_LOCUS11580</name>
</gene>
<dbReference type="EMBL" id="CAMAPE010000027">
    <property type="protein sequence ID" value="CAH9091461.1"/>
    <property type="molecule type" value="Genomic_DNA"/>
</dbReference>
<evidence type="ECO:0000313" key="2">
    <source>
        <dbReference type="EMBL" id="CAH9091461.1"/>
    </source>
</evidence>
<dbReference type="AlphaFoldDB" id="A0A9P1EAQ6"/>
<protein>
    <submittedName>
        <fullName evidence="2">Uncharacterized protein</fullName>
    </submittedName>
</protein>